<dbReference type="EMBL" id="MVGC01000184">
    <property type="protein sequence ID" value="RJE22129.1"/>
    <property type="molecule type" value="Genomic_DNA"/>
</dbReference>
<evidence type="ECO:0000256" key="7">
    <source>
        <dbReference type="ARBA" id="ARBA00047848"/>
    </source>
</evidence>
<dbReference type="CDD" id="cd04905">
    <property type="entry name" value="ACT_CM-PDT"/>
    <property type="match status" value="1"/>
</dbReference>
<evidence type="ECO:0000256" key="3">
    <source>
        <dbReference type="ARBA" id="ARBA00022605"/>
    </source>
</evidence>
<dbReference type="InterPro" id="IPR045865">
    <property type="entry name" value="ACT-like_dom_sf"/>
</dbReference>
<dbReference type="Pfam" id="PF01842">
    <property type="entry name" value="ACT"/>
    <property type="match status" value="1"/>
</dbReference>
<dbReference type="CDD" id="cd13532">
    <property type="entry name" value="PBP2_PDT_like"/>
    <property type="match status" value="1"/>
</dbReference>
<dbReference type="InterPro" id="IPR008242">
    <property type="entry name" value="Chor_mutase/pphenate_deHydtase"/>
</dbReference>
<dbReference type="PROSITE" id="PS51171">
    <property type="entry name" value="PREPHENATE_DEHYDR_3"/>
    <property type="match status" value="1"/>
</dbReference>
<sequence>MEPLRVAFLGPAASFSHQAAVESFGPSASLYPKLSFADAFASVQNTEADFAIIPFENSTNGSVVQTLDLLADRKDLYKDVKVCGEHYLTVHHCLLARKDAFPSNPPDYSSITKLYTHPQAWGQCEIFLSKHFKGVERQDVSSTSKAAEIVLKTPTELSAAIASKFAAEYHGLAILAENIEDKADNTTRFLVLRNVKSERTAQITFDQVKGPVIQERSELAVPRKTLISFLLRQNAPGALADALLVFKDHGMNLTSISTRPSHRQAWRYVFFVEGQRVLTDENKEAVDRILQSLRAVTDSCRDWGTWKDQLLRAQAENGSN</sequence>
<feature type="domain" description="ACT" evidence="9">
    <location>
        <begin position="227"/>
        <end position="309"/>
    </location>
</feature>
<gene>
    <name evidence="10" type="ORF">PHISCL_05526</name>
</gene>
<organism evidence="10 11">
    <name type="scientific">Aspergillus sclerotialis</name>
    <dbReference type="NCBI Taxonomy" id="2070753"/>
    <lineage>
        <taxon>Eukaryota</taxon>
        <taxon>Fungi</taxon>
        <taxon>Dikarya</taxon>
        <taxon>Ascomycota</taxon>
        <taxon>Pezizomycotina</taxon>
        <taxon>Eurotiomycetes</taxon>
        <taxon>Eurotiomycetidae</taxon>
        <taxon>Eurotiales</taxon>
        <taxon>Aspergillaceae</taxon>
        <taxon>Aspergillus</taxon>
        <taxon>Aspergillus subgen. Polypaecilum</taxon>
    </lineage>
</organism>
<evidence type="ECO:0000256" key="5">
    <source>
        <dbReference type="ARBA" id="ARBA00023222"/>
    </source>
</evidence>
<protein>
    <recommendedName>
        <fullName evidence="2">prephenate dehydratase</fullName>
        <ecNumber evidence="2">4.2.1.51</ecNumber>
    </recommendedName>
</protein>
<dbReference type="GO" id="GO:0004664">
    <property type="term" value="F:prephenate dehydratase activity"/>
    <property type="evidence" value="ECO:0007669"/>
    <property type="project" value="UniProtKB-EC"/>
</dbReference>
<keyword evidence="4" id="KW-0057">Aromatic amino acid biosynthesis</keyword>
<evidence type="ECO:0000259" key="9">
    <source>
        <dbReference type="PROSITE" id="PS51671"/>
    </source>
</evidence>
<keyword evidence="6" id="KW-0456">Lyase</keyword>
<dbReference type="STRING" id="2070753.A0A3A2ZG14"/>
<comment type="caution">
    <text evidence="10">The sequence shown here is derived from an EMBL/GenBank/DDBJ whole genome shotgun (WGS) entry which is preliminary data.</text>
</comment>
<proteinExistence type="predicted"/>
<evidence type="ECO:0000256" key="1">
    <source>
        <dbReference type="ARBA" id="ARBA00004741"/>
    </source>
</evidence>
<dbReference type="Proteomes" id="UP000266188">
    <property type="component" value="Unassembled WGS sequence"/>
</dbReference>
<evidence type="ECO:0000313" key="11">
    <source>
        <dbReference type="Proteomes" id="UP000266188"/>
    </source>
</evidence>
<dbReference type="InterPro" id="IPR002912">
    <property type="entry name" value="ACT_dom"/>
</dbReference>
<comment type="catalytic activity">
    <reaction evidence="7">
        <text>prephenate + H(+) = 3-phenylpyruvate + CO2 + H2O</text>
        <dbReference type="Rhea" id="RHEA:21648"/>
        <dbReference type="ChEBI" id="CHEBI:15377"/>
        <dbReference type="ChEBI" id="CHEBI:15378"/>
        <dbReference type="ChEBI" id="CHEBI:16526"/>
        <dbReference type="ChEBI" id="CHEBI:18005"/>
        <dbReference type="ChEBI" id="CHEBI:29934"/>
        <dbReference type="EC" id="4.2.1.51"/>
    </reaction>
</comment>
<feature type="domain" description="Prephenate dehydratase" evidence="8">
    <location>
        <begin position="5"/>
        <end position="194"/>
    </location>
</feature>
<evidence type="ECO:0000256" key="2">
    <source>
        <dbReference type="ARBA" id="ARBA00013147"/>
    </source>
</evidence>
<accession>A0A3A2ZG14</accession>
<evidence type="ECO:0000256" key="6">
    <source>
        <dbReference type="ARBA" id="ARBA00023239"/>
    </source>
</evidence>
<dbReference type="GO" id="GO:0005737">
    <property type="term" value="C:cytoplasm"/>
    <property type="evidence" value="ECO:0007669"/>
    <property type="project" value="TreeGrafter"/>
</dbReference>
<dbReference type="PANTHER" id="PTHR21022:SF19">
    <property type="entry name" value="PREPHENATE DEHYDRATASE-RELATED"/>
    <property type="match status" value="1"/>
</dbReference>
<keyword evidence="3" id="KW-0028">Amino-acid biosynthesis</keyword>
<dbReference type="OrthoDB" id="983542at2759"/>
<dbReference type="EC" id="4.2.1.51" evidence="2"/>
<dbReference type="UniPathway" id="UPA00121">
    <property type="reaction ID" value="UER00345"/>
</dbReference>
<dbReference type="Gene3D" id="3.30.70.260">
    <property type="match status" value="1"/>
</dbReference>
<dbReference type="Gene3D" id="3.40.190.10">
    <property type="entry name" value="Periplasmic binding protein-like II"/>
    <property type="match status" value="2"/>
</dbReference>
<dbReference type="PANTHER" id="PTHR21022">
    <property type="entry name" value="PREPHENATE DEHYDRATASE P PROTEIN"/>
    <property type="match status" value="1"/>
</dbReference>
<dbReference type="GO" id="GO:0009094">
    <property type="term" value="P:L-phenylalanine biosynthetic process"/>
    <property type="evidence" value="ECO:0007669"/>
    <property type="project" value="UniProtKB-UniPathway"/>
</dbReference>
<dbReference type="InterPro" id="IPR001086">
    <property type="entry name" value="Preph_deHydtase"/>
</dbReference>
<name>A0A3A2ZG14_9EURO</name>
<dbReference type="AlphaFoldDB" id="A0A3A2ZG14"/>
<comment type="pathway">
    <text evidence="1">Amino-acid biosynthesis; L-phenylalanine biosynthesis; phenylpyruvate from prephenate: step 1/1.</text>
</comment>
<dbReference type="FunFam" id="3.40.190.10:FF:000228">
    <property type="entry name" value="Chorismate mutase/prephenate dehydratase"/>
    <property type="match status" value="1"/>
</dbReference>
<evidence type="ECO:0000259" key="8">
    <source>
        <dbReference type="PROSITE" id="PS51171"/>
    </source>
</evidence>
<keyword evidence="5" id="KW-0584">Phenylalanine biosynthesis</keyword>
<dbReference type="SUPFAM" id="SSF55021">
    <property type="entry name" value="ACT-like"/>
    <property type="match status" value="1"/>
</dbReference>
<reference evidence="11" key="1">
    <citation type="submission" date="2017-02" db="EMBL/GenBank/DDBJ databases">
        <authorList>
            <person name="Tafer H."/>
            <person name="Lopandic K."/>
        </authorList>
    </citation>
    <scope>NUCLEOTIDE SEQUENCE [LARGE SCALE GENOMIC DNA]</scope>
    <source>
        <strain evidence="11">CBS 366.77</strain>
    </source>
</reference>
<evidence type="ECO:0000313" key="10">
    <source>
        <dbReference type="EMBL" id="RJE22129.1"/>
    </source>
</evidence>
<dbReference type="PROSITE" id="PS51671">
    <property type="entry name" value="ACT"/>
    <property type="match status" value="1"/>
</dbReference>
<dbReference type="Pfam" id="PF00800">
    <property type="entry name" value="PDT"/>
    <property type="match status" value="1"/>
</dbReference>
<dbReference type="SUPFAM" id="SSF53850">
    <property type="entry name" value="Periplasmic binding protein-like II"/>
    <property type="match status" value="1"/>
</dbReference>
<dbReference type="PIRSF" id="PIRSF001500">
    <property type="entry name" value="Chor_mut_pdt_Ppr"/>
    <property type="match status" value="1"/>
</dbReference>
<evidence type="ECO:0000256" key="4">
    <source>
        <dbReference type="ARBA" id="ARBA00023141"/>
    </source>
</evidence>
<keyword evidence="11" id="KW-1185">Reference proteome</keyword>
<dbReference type="FunFam" id="3.40.190.10:FF:000034">
    <property type="entry name" value="Chorismate mutase/prephenate dehydratase"/>
    <property type="match status" value="1"/>
</dbReference>